<accession>A0AAV4RK30</accession>
<comment type="caution">
    <text evidence="1">The sequence shown here is derived from an EMBL/GenBank/DDBJ whole genome shotgun (WGS) entry which is preliminary data.</text>
</comment>
<name>A0AAV4RK30_CAEEX</name>
<dbReference type="Proteomes" id="UP001054945">
    <property type="component" value="Unassembled WGS sequence"/>
</dbReference>
<gene>
    <name evidence="1" type="ORF">CEXT_121511</name>
</gene>
<organism evidence="1 2">
    <name type="scientific">Caerostris extrusa</name>
    <name type="common">Bark spider</name>
    <name type="synonym">Caerostris bankana</name>
    <dbReference type="NCBI Taxonomy" id="172846"/>
    <lineage>
        <taxon>Eukaryota</taxon>
        <taxon>Metazoa</taxon>
        <taxon>Ecdysozoa</taxon>
        <taxon>Arthropoda</taxon>
        <taxon>Chelicerata</taxon>
        <taxon>Arachnida</taxon>
        <taxon>Araneae</taxon>
        <taxon>Araneomorphae</taxon>
        <taxon>Entelegynae</taxon>
        <taxon>Araneoidea</taxon>
        <taxon>Araneidae</taxon>
        <taxon>Caerostris</taxon>
    </lineage>
</organism>
<protein>
    <submittedName>
        <fullName evidence="1">Uncharacterized protein</fullName>
    </submittedName>
</protein>
<keyword evidence="2" id="KW-1185">Reference proteome</keyword>
<evidence type="ECO:0000313" key="1">
    <source>
        <dbReference type="EMBL" id="GIY21697.1"/>
    </source>
</evidence>
<sequence>MELENHISYATGIVSIATRLSNVVLKCISKLRRIDKLHTEIHQTTQHPFKHTIVPQLELEQVDSNSENINVDNDSESIDSFSILNNNSSNDDDSQEILKFLHSNQEVLSLTSNSLQTGLLTYNTKREI</sequence>
<dbReference type="AlphaFoldDB" id="A0AAV4RK30"/>
<evidence type="ECO:0000313" key="2">
    <source>
        <dbReference type="Proteomes" id="UP001054945"/>
    </source>
</evidence>
<reference evidence="1 2" key="1">
    <citation type="submission" date="2021-06" db="EMBL/GenBank/DDBJ databases">
        <title>Caerostris extrusa draft genome.</title>
        <authorList>
            <person name="Kono N."/>
            <person name="Arakawa K."/>
        </authorList>
    </citation>
    <scope>NUCLEOTIDE SEQUENCE [LARGE SCALE GENOMIC DNA]</scope>
</reference>
<proteinExistence type="predicted"/>
<dbReference type="EMBL" id="BPLR01008049">
    <property type="protein sequence ID" value="GIY21697.1"/>
    <property type="molecule type" value="Genomic_DNA"/>
</dbReference>